<comment type="caution">
    <text evidence="6">The sequence shown here is derived from an EMBL/GenBank/DDBJ whole genome shotgun (WGS) entry which is preliminary data.</text>
</comment>
<dbReference type="SUPFAM" id="SSF46785">
    <property type="entry name" value="Winged helix' DNA-binding domain"/>
    <property type="match status" value="1"/>
</dbReference>
<dbReference type="PANTHER" id="PTHR30537">
    <property type="entry name" value="HTH-TYPE TRANSCRIPTIONAL REGULATOR"/>
    <property type="match status" value="1"/>
</dbReference>
<dbReference type="InterPro" id="IPR000847">
    <property type="entry name" value="LysR_HTH_N"/>
</dbReference>
<dbReference type="CDD" id="cd08473">
    <property type="entry name" value="PBP2_CrgA_like_4"/>
    <property type="match status" value="1"/>
</dbReference>
<dbReference type="GO" id="GO:0003700">
    <property type="term" value="F:DNA-binding transcription factor activity"/>
    <property type="evidence" value="ECO:0007669"/>
    <property type="project" value="InterPro"/>
</dbReference>
<dbReference type="GO" id="GO:0006351">
    <property type="term" value="P:DNA-templated transcription"/>
    <property type="evidence" value="ECO:0007669"/>
    <property type="project" value="TreeGrafter"/>
</dbReference>
<dbReference type="RefSeq" id="WP_307505901.1">
    <property type="nucleotide sequence ID" value="NZ_JAUSRD010000001.1"/>
</dbReference>
<sequence>MQDLNDMVFFAEVAERGGFAAASRALGIPKSRLSRRVAELEERLGVQLMQRSTRRLSLTPAGEIYLRHAAAMRDAAQAAAESVAQVQNEPSGLVRLSVPITMAYSGVAQLLPLFMERYPAVRVDVRVINRPVDLIEEGFDIALRVRPVVEESATLVAKILGTGRGVLVASPALMRRQGPVDTPADLARLDTMAMSVNGEGRAEWRLAGPKGKTYVHTHTPRYVADDIATLQIAAIAGIGATMLPGYMCAADVEAGRLEKVLCDWGPEEAIAHMVFPPRRALVPAVRRLIDFLFEHLQGIEGAPLLRPDGEPCNSHPDMRKPT</sequence>
<dbReference type="InterPro" id="IPR005119">
    <property type="entry name" value="LysR_subst-bd"/>
</dbReference>
<organism evidence="6 7">
    <name type="scientific">Variovorax boronicumulans</name>
    <dbReference type="NCBI Taxonomy" id="436515"/>
    <lineage>
        <taxon>Bacteria</taxon>
        <taxon>Pseudomonadati</taxon>
        <taxon>Pseudomonadota</taxon>
        <taxon>Betaproteobacteria</taxon>
        <taxon>Burkholderiales</taxon>
        <taxon>Comamonadaceae</taxon>
        <taxon>Variovorax</taxon>
    </lineage>
</organism>
<dbReference type="Gene3D" id="1.10.10.10">
    <property type="entry name" value="Winged helix-like DNA-binding domain superfamily/Winged helix DNA-binding domain"/>
    <property type="match status" value="1"/>
</dbReference>
<comment type="similarity">
    <text evidence="1">Belongs to the LysR transcriptional regulatory family.</text>
</comment>
<name>A0AAW8CTR8_9BURK</name>
<dbReference type="PROSITE" id="PS50931">
    <property type="entry name" value="HTH_LYSR"/>
    <property type="match status" value="1"/>
</dbReference>
<dbReference type="InterPro" id="IPR036390">
    <property type="entry name" value="WH_DNA-bd_sf"/>
</dbReference>
<evidence type="ECO:0000313" key="7">
    <source>
        <dbReference type="Proteomes" id="UP001242045"/>
    </source>
</evidence>
<dbReference type="FunFam" id="1.10.10.10:FF:000001">
    <property type="entry name" value="LysR family transcriptional regulator"/>
    <property type="match status" value="1"/>
</dbReference>
<keyword evidence="4" id="KW-0804">Transcription</keyword>
<dbReference type="InterPro" id="IPR036388">
    <property type="entry name" value="WH-like_DNA-bd_sf"/>
</dbReference>
<feature type="domain" description="HTH lysR-type" evidence="5">
    <location>
        <begin position="1"/>
        <end position="59"/>
    </location>
</feature>
<keyword evidence="2" id="KW-0805">Transcription regulation</keyword>
<dbReference type="Gene3D" id="3.40.190.290">
    <property type="match status" value="1"/>
</dbReference>
<evidence type="ECO:0000256" key="2">
    <source>
        <dbReference type="ARBA" id="ARBA00023015"/>
    </source>
</evidence>
<proteinExistence type="inferred from homology"/>
<reference evidence="6" key="1">
    <citation type="submission" date="2023-07" db="EMBL/GenBank/DDBJ databases">
        <title>Sorghum-associated microbial communities from plants grown in Nebraska, USA.</title>
        <authorList>
            <person name="Schachtman D."/>
        </authorList>
    </citation>
    <scope>NUCLEOTIDE SEQUENCE</scope>
    <source>
        <strain evidence="6">DS3754</strain>
    </source>
</reference>
<dbReference type="PANTHER" id="PTHR30537:SF31">
    <property type="entry name" value="TRANSCRIPTIONAL REGULATOR, LYSR FAMILY"/>
    <property type="match status" value="1"/>
</dbReference>
<evidence type="ECO:0000313" key="6">
    <source>
        <dbReference type="EMBL" id="MDP9891117.1"/>
    </source>
</evidence>
<evidence type="ECO:0000256" key="3">
    <source>
        <dbReference type="ARBA" id="ARBA00023125"/>
    </source>
</evidence>
<dbReference type="SUPFAM" id="SSF53850">
    <property type="entry name" value="Periplasmic binding protein-like II"/>
    <property type="match status" value="1"/>
</dbReference>
<evidence type="ECO:0000259" key="5">
    <source>
        <dbReference type="PROSITE" id="PS50931"/>
    </source>
</evidence>
<accession>A0AAW8CTR8</accession>
<dbReference type="Pfam" id="PF00126">
    <property type="entry name" value="HTH_1"/>
    <property type="match status" value="1"/>
</dbReference>
<dbReference type="EMBL" id="JAUSRD010000001">
    <property type="protein sequence ID" value="MDP9891117.1"/>
    <property type="molecule type" value="Genomic_DNA"/>
</dbReference>
<dbReference type="GO" id="GO:0043565">
    <property type="term" value="F:sequence-specific DNA binding"/>
    <property type="evidence" value="ECO:0007669"/>
    <property type="project" value="TreeGrafter"/>
</dbReference>
<evidence type="ECO:0000256" key="1">
    <source>
        <dbReference type="ARBA" id="ARBA00009437"/>
    </source>
</evidence>
<dbReference type="InterPro" id="IPR058163">
    <property type="entry name" value="LysR-type_TF_proteobact-type"/>
</dbReference>
<dbReference type="Pfam" id="PF03466">
    <property type="entry name" value="LysR_substrate"/>
    <property type="match status" value="1"/>
</dbReference>
<dbReference type="Proteomes" id="UP001242045">
    <property type="component" value="Unassembled WGS sequence"/>
</dbReference>
<gene>
    <name evidence="6" type="ORF">J2W31_000213</name>
</gene>
<evidence type="ECO:0000256" key="4">
    <source>
        <dbReference type="ARBA" id="ARBA00023163"/>
    </source>
</evidence>
<protein>
    <submittedName>
        <fullName evidence="6">DNA-binding transcriptional LysR family regulator</fullName>
    </submittedName>
</protein>
<keyword evidence="3 6" id="KW-0238">DNA-binding</keyword>
<dbReference type="AlphaFoldDB" id="A0AAW8CTR8"/>